<keyword evidence="3" id="KW-1185">Reference proteome</keyword>
<dbReference type="EMBL" id="JBHTAX010000006">
    <property type="protein sequence ID" value="MFC7192922.1"/>
    <property type="molecule type" value="Genomic_DNA"/>
</dbReference>
<dbReference type="AlphaFoldDB" id="A0ABD5YVL8"/>
<name>A0ABD5YVL8_9EURY</name>
<accession>A0ABD5YVL8</accession>
<dbReference type="Proteomes" id="UP001596417">
    <property type="component" value="Unassembled WGS sequence"/>
</dbReference>
<dbReference type="RefSeq" id="WP_373689904.1">
    <property type="nucleotide sequence ID" value="NZ_JALLPK010000003.1"/>
</dbReference>
<reference evidence="2 3" key="1">
    <citation type="journal article" date="2019" name="Int. J. Syst. Evol. Microbiol.">
        <title>The Global Catalogue of Microorganisms (GCM) 10K type strain sequencing project: providing services to taxonomists for standard genome sequencing and annotation.</title>
        <authorList>
            <consortium name="The Broad Institute Genomics Platform"/>
            <consortium name="The Broad Institute Genome Sequencing Center for Infectious Disease"/>
            <person name="Wu L."/>
            <person name="Ma J."/>
        </authorList>
    </citation>
    <scope>NUCLEOTIDE SEQUENCE [LARGE SCALE GENOMIC DNA]</scope>
    <source>
        <strain evidence="2 3">RDMS1</strain>
    </source>
</reference>
<feature type="region of interest" description="Disordered" evidence="1">
    <location>
        <begin position="57"/>
        <end position="80"/>
    </location>
</feature>
<organism evidence="2 3">
    <name type="scientific">Halocatena marina</name>
    <dbReference type="NCBI Taxonomy" id="2934937"/>
    <lineage>
        <taxon>Archaea</taxon>
        <taxon>Methanobacteriati</taxon>
        <taxon>Methanobacteriota</taxon>
        <taxon>Stenosarchaea group</taxon>
        <taxon>Halobacteria</taxon>
        <taxon>Halobacteriales</taxon>
        <taxon>Natronomonadaceae</taxon>
        <taxon>Halocatena</taxon>
    </lineage>
</organism>
<evidence type="ECO:0000313" key="2">
    <source>
        <dbReference type="EMBL" id="MFC7192922.1"/>
    </source>
</evidence>
<gene>
    <name evidence="2" type="ORF">ACFQL7_26055</name>
</gene>
<sequence>MCTTTPPHLELCVSSLRIFPSEFLEEHAEELCPVEREGKLQFQSSCSALAWGEAEHSLGSDAATTRPPTRRSLPVASATG</sequence>
<protein>
    <submittedName>
        <fullName evidence="2">Uncharacterized protein</fullName>
    </submittedName>
</protein>
<comment type="caution">
    <text evidence="2">The sequence shown here is derived from an EMBL/GenBank/DDBJ whole genome shotgun (WGS) entry which is preliminary data.</text>
</comment>
<evidence type="ECO:0000313" key="3">
    <source>
        <dbReference type="Proteomes" id="UP001596417"/>
    </source>
</evidence>
<proteinExistence type="predicted"/>
<evidence type="ECO:0000256" key="1">
    <source>
        <dbReference type="SAM" id="MobiDB-lite"/>
    </source>
</evidence>